<dbReference type="AlphaFoldDB" id="A0AAN7FCV6"/>
<protein>
    <submittedName>
        <fullName evidence="1">Uncharacterized protein</fullName>
    </submittedName>
</protein>
<comment type="caution">
    <text evidence="1">The sequence shown here is derived from an EMBL/GenBank/DDBJ whole genome shotgun (WGS) entry which is preliminary data.</text>
</comment>
<keyword evidence="2" id="KW-1185">Reference proteome</keyword>
<reference evidence="1 2" key="1">
    <citation type="journal article" date="2023" name="G3 (Bethesda)">
        <title>A haplotype-resolved chromosome-scale genome for Quercus rubra L. provides insights into the genetics of adaptive traits for red oak species.</title>
        <authorList>
            <person name="Kapoor B."/>
            <person name="Jenkins J."/>
            <person name="Schmutz J."/>
            <person name="Zhebentyayeva T."/>
            <person name="Kuelheim C."/>
            <person name="Coggeshall M."/>
            <person name="Heim C."/>
            <person name="Lasky J.R."/>
            <person name="Leites L."/>
            <person name="Islam-Faridi N."/>
            <person name="Romero-Severson J."/>
            <person name="DeLeo V.L."/>
            <person name="Lucas S.M."/>
            <person name="Lazic D."/>
            <person name="Gailing O."/>
            <person name="Carlson J."/>
            <person name="Staton M."/>
        </authorList>
    </citation>
    <scope>NUCLEOTIDE SEQUENCE [LARGE SCALE GENOMIC DNA]</scope>
    <source>
        <strain evidence="1">Pseudo-F2</strain>
    </source>
</reference>
<evidence type="ECO:0000313" key="2">
    <source>
        <dbReference type="Proteomes" id="UP001324115"/>
    </source>
</evidence>
<gene>
    <name evidence="1" type="ORF">RGQ29_021121</name>
</gene>
<proteinExistence type="predicted"/>
<sequence length="101" mass="10911">MVGTAVTTIIQGSSHLICGRVPLSPNNVFNPTKLPGISGDKYVSYKQCNQRSILMAVTAAGAGKGGGLLEKPTIERNTPGRESEFDLRYSHYTLYSNCTNF</sequence>
<organism evidence="1 2">
    <name type="scientific">Quercus rubra</name>
    <name type="common">Northern red oak</name>
    <name type="synonym">Quercus borealis</name>
    <dbReference type="NCBI Taxonomy" id="3512"/>
    <lineage>
        <taxon>Eukaryota</taxon>
        <taxon>Viridiplantae</taxon>
        <taxon>Streptophyta</taxon>
        <taxon>Embryophyta</taxon>
        <taxon>Tracheophyta</taxon>
        <taxon>Spermatophyta</taxon>
        <taxon>Magnoliopsida</taxon>
        <taxon>eudicotyledons</taxon>
        <taxon>Gunneridae</taxon>
        <taxon>Pentapetalae</taxon>
        <taxon>rosids</taxon>
        <taxon>fabids</taxon>
        <taxon>Fagales</taxon>
        <taxon>Fagaceae</taxon>
        <taxon>Quercus</taxon>
    </lineage>
</organism>
<name>A0AAN7FCV6_QUERU</name>
<accession>A0AAN7FCV6</accession>
<dbReference type="EMBL" id="JAXUIC010000005">
    <property type="protein sequence ID" value="KAK4590805.1"/>
    <property type="molecule type" value="Genomic_DNA"/>
</dbReference>
<dbReference type="Proteomes" id="UP001324115">
    <property type="component" value="Unassembled WGS sequence"/>
</dbReference>
<evidence type="ECO:0000313" key="1">
    <source>
        <dbReference type="EMBL" id="KAK4590805.1"/>
    </source>
</evidence>